<keyword evidence="1" id="KW-0812">Transmembrane</keyword>
<dbReference type="EMBL" id="HACM01004021">
    <property type="protein sequence ID" value="CRZ04463.1"/>
    <property type="molecule type" value="Transcribed_RNA"/>
</dbReference>
<organism evidence="2">
    <name type="scientific">Spongospora subterranea</name>
    <dbReference type="NCBI Taxonomy" id="70186"/>
    <lineage>
        <taxon>Eukaryota</taxon>
        <taxon>Sar</taxon>
        <taxon>Rhizaria</taxon>
        <taxon>Endomyxa</taxon>
        <taxon>Phytomyxea</taxon>
        <taxon>Plasmodiophorida</taxon>
        <taxon>Plasmodiophoridae</taxon>
        <taxon>Spongospora</taxon>
    </lineage>
</organism>
<evidence type="ECO:0000256" key="1">
    <source>
        <dbReference type="SAM" id="Phobius"/>
    </source>
</evidence>
<keyword evidence="1" id="KW-1133">Transmembrane helix</keyword>
<accession>A0A0H5QR13</accession>
<evidence type="ECO:0000313" key="2">
    <source>
        <dbReference type="EMBL" id="CRZ04463.1"/>
    </source>
</evidence>
<protein>
    <submittedName>
        <fullName evidence="2">Uncharacterized protein</fullName>
    </submittedName>
</protein>
<sequence length="159" mass="18456">MACSIADVWNNFQRIECDWWVSMIRKSPEIVNELQDNGLKPEAMMINGEILFCLLGLKPIVIASEIPEQWRSDFMEGVITRSGIDGIASATFHMEVRRLDNIRSPCLDLSGSWVFMNVIHPLYSQATSLCYWIILFRWIVSLSAMLLKWHMCNRNPVRY</sequence>
<name>A0A0H5QR13_9EUKA</name>
<keyword evidence="1" id="KW-0472">Membrane</keyword>
<reference evidence="2" key="1">
    <citation type="submission" date="2015-04" db="EMBL/GenBank/DDBJ databases">
        <title>The genome sequence of the plant pathogenic Rhizarian Plasmodiophora brassicae reveals insights in its biotrophic life cycle and the origin of chitin synthesis.</title>
        <authorList>
            <person name="Schwelm A."/>
            <person name="Fogelqvist J."/>
            <person name="Knaust A."/>
            <person name="Julke S."/>
            <person name="Lilja T."/>
            <person name="Dhandapani V."/>
            <person name="Bonilla-Rosso G."/>
            <person name="Karlsson M."/>
            <person name="Shevchenko A."/>
            <person name="Choi S.R."/>
            <person name="Kim H.G."/>
            <person name="Park J.Y."/>
            <person name="Lim Y.P."/>
            <person name="Ludwig-Muller J."/>
            <person name="Dixelius C."/>
        </authorList>
    </citation>
    <scope>NUCLEOTIDE SEQUENCE</scope>
    <source>
        <tissue evidence="2">Potato root galls</tissue>
    </source>
</reference>
<dbReference type="AlphaFoldDB" id="A0A0H5QR13"/>
<feature type="transmembrane region" description="Helical" evidence="1">
    <location>
        <begin position="131"/>
        <end position="149"/>
    </location>
</feature>
<proteinExistence type="predicted"/>